<proteinExistence type="predicted"/>
<feature type="domain" description="Oxidoreductase acuF-like C2H2 type zinc-finger" evidence="2">
    <location>
        <begin position="366"/>
        <end position="395"/>
    </location>
</feature>
<feature type="region of interest" description="Disordered" evidence="1">
    <location>
        <begin position="655"/>
        <end position="764"/>
    </location>
</feature>
<keyword evidence="4" id="KW-1185">Reference proteome</keyword>
<protein>
    <recommendedName>
        <fullName evidence="2">Oxidoreductase acuF-like C2H2 type zinc-finger domain-containing protein</fullName>
    </recommendedName>
</protein>
<feature type="compositionally biased region" description="Polar residues" evidence="1">
    <location>
        <begin position="659"/>
        <end position="668"/>
    </location>
</feature>
<dbReference type="EMBL" id="JAVHJM010000013">
    <property type="protein sequence ID" value="KAK6499341.1"/>
    <property type="molecule type" value="Genomic_DNA"/>
</dbReference>
<sequence length="1052" mass="119235">MVENPHSIQSLNEVGLQTIELFSKIAWKSENDTLIDVSIETLLSAEADRFGLWAVSLGLFVPGHGSLDYRVRGAENIKDVIKGLLETLNESLNEVIEYVSPEDGDQGPESPQSDPAICLTGHDSDDEWWDEPSHDDAPDLEMVVDSIKDPIDRLYKLSTWIRNPSTRLASSKIISYKQIDEESGADLLEGFISFDYDYIESVFAEYRKSKAREEFDLRVVLDHEEEPRKPELSPNQRNNFVGASELYLVRRLAHANGRRRQQFSYWRRHREKLALHTTGTNGENFGLSEYKLILKDAYRHEGKSGQVRSIDPLSVTTATRLNIPHQVAINDTISVVSVSKYAASNWSPGNEILDFPAAPRCSPEQKFFECPYCFTLCPSATFEGEAWKAHLVRDLRPYVCTYEDCKSPNQLYDTRRDWLQHEGSMHRRTYHCPKHPDHDFLSISDYREHLNDGHLSPDGNIPMNLIIQSNESTLTVPDRPCPICLVWIDGFEALQKHIALHLERFAIFSLPRDIHDHDDNDVDSNRNREGSRNENLDGESPLSTSTRSIGTFADLRTGTLGQDGIGFSTQTHMYTHASEEPWIIESWTARNDIITETEPRNRDPVANKNRKEVNNPDDHKNTPHGIYSEQELVLEPQQSAGEAICGKSTPNLAPAALNSKHSSANSQGEVGMFDMDDEDDGHLAWDSKSEENQEDSGEISDFEGLIFTGEESENDQIQQSIKPSGALSRRNRKQSPNLPKRRVGLSSLSSEDGTDSETELTPRTSSRISKVYVKCLFPGCAFESSHNEKQMAVIHMERHQERIHLNWFRNEASKKYEISTKQINEASSTQKDQASSAIADAYKMLLRNQQRMQAKKAKTRVIKFSDLEDADRFKEPDDVVSYEPFIPKVTQIAKSTEVDWTKFNNLFLYAAGAASVDIILPIAEKAIFHENIKQIYFIWTAKQLTEPIRKRADKLGAVIPSLKKASLHETEKPLASSILLQRWTITETILNILHRGRPDLQDLLCGFMASVPRDETCGIVGYGRGSTELKYLVQQTTIRGNIDVVMYTDEPH</sequence>
<evidence type="ECO:0000259" key="2">
    <source>
        <dbReference type="Pfam" id="PF26082"/>
    </source>
</evidence>
<evidence type="ECO:0000256" key="1">
    <source>
        <dbReference type="SAM" id="MobiDB-lite"/>
    </source>
</evidence>
<evidence type="ECO:0000313" key="4">
    <source>
        <dbReference type="Proteomes" id="UP001307849"/>
    </source>
</evidence>
<reference evidence="3 4" key="1">
    <citation type="submission" date="2019-10" db="EMBL/GenBank/DDBJ databases">
        <authorList>
            <person name="Palmer J.M."/>
        </authorList>
    </citation>
    <scope>NUCLEOTIDE SEQUENCE [LARGE SCALE GENOMIC DNA]</scope>
    <source>
        <strain evidence="3 4">TWF506</strain>
    </source>
</reference>
<feature type="compositionally biased region" description="Acidic residues" evidence="1">
    <location>
        <begin position="692"/>
        <end position="701"/>
    </location>
</feature>
<organism evidence="3 4">
    <name type="scientific">Arthrobotrys conoides</name>
    <dbReference type="NCBI Taxonomy" id="74498"/>
    <lineage>
        <taxon>Eukaryota</taxon>
        <taxon>Fungi</taxon>
        <taxon>Dikarya</taxon>
        <taxon>Ascomycota</taxon>
        <taxon>Pezizomycotina</taxon>
        <taxon>Orbiliomycetes</taxon>
        <taxon>Orbiliales</taxon>
        <taxon>Orbiliaceae</taxon>
        <taxon>Arthrobotrys</taxon>
    </lineage>
</organism>
<feature type="region of interest" description="Disordered" evidence="1">
    <location>
        <begin position="516"/>
        <end position="549"/>
    </location>
</feature>
<feature type="compositionally biased region" description="Basic residues" evidence="1">
    <location>
        <begin position="729"/>
        <end position="743"/>
    </location>
</feature>
<feature type="region of interest" description="Disordered" evidence="1">
    <location>
        <begin position="596"/>
        <end position="624"/>
    </location>
</feature>
<feature type="compositionally biased region" description="Basic and acidic residues" evidence="1">
    <location>
        <begin position="516"/>
        <end position="535"/>
    </location>
</feature>
<dbReference type="PANTHER" id="PTHR35391">
    <property type="entry name" value="C2H2-TYPE DOMAIN-CONTAINING PROTEIN-RELATED"/>
    <property type="match status" value="1"/>
</dbReference>
<feature type="compositionally biased region" description="Basic and acidic residues" evidence="1">
    <location>
        <begin position="681"/>
        <end position="691"/>
    </location>
</feature>
<dbReference type="InterPro" id="IPR058925">
    <property type="entry name" value="zf-C2H2_AcuF"/>
</dbReference>
<dbReference type="AlphaFoldDB" id="A0AAN8RPQ7"/>
<accession>A0AAN8RPQ7</accession>
<name>A0AAN8RPQ7_9PEZI</name>
<comment type="caution">
    <text evidence="3">The sequence shown here is derived from an EMBL/GenBank/DDBJ whole genome shotgun (WGS) entry which is preliminary data.</text>
</comment>
<dbReference type="Proteomes" id="UP001307849">
    <property type="component" value="Unassembled WGS sequence"/>
</dbReference>
<feature type="compositionally biased region" description="Basic and acidic residues" evidence="1">
    <location>
        <begin position="597"/>
        <end position="621"/>
    </location>
</feature>
<evidence type="ECO:0000313" key="3">
    <source>
        <dbReference type="EMBL" id="KAK6499341.1"/>
    </source>
</evidence>
<dbReference type="PANTHER" id="PTHR35391:SF7">
    <property type="entry name" value="C2H2-TYPE DOMAIN-CONTAINING PROTEIN"/>
    <property type="match status" value="1"/>
</dbReference>
<dbReference type="Pfam" id="PF26082">
    <property type="entry name" value="zf-C2H2_AcuF"/>
    <property type="match status" value="1"/>
</dbReference>
<gene>
    <name evidence="3" type="ORF">TWF506_003969</name>
</gene>